<evidence type="ECO:0000256" key="7">
    <source>
        <dbReference type="ARBA" id="ARBA00023034"/>
    </source>
</evidence>
<dbReference type="OrthoDB" id="542931at2759"/>
<dbReference type="PANTHER" id="PTHR12952:SF0">
    <property type="entry name" value="PROTEIN SYS1 HOMOLOG"/>
    <property type="match status" value="1"/>
</dbReference>
<reference evidence="10" key="1">
    <citation type="submission" date="2022-10" db="EMBL/GenBank/DDBJ databases">
        <authorList>
            <person name="Chen Y."/>
            <person name="Dougan E. K."/>
            <person name="Chan C."/>
            <person name="Rhodes N."/>
            <person name="Thang M."/>
        </authorList>
    </citation>
    <scope>NUCLEOTIDE SEQUENCE</scope>
</reference>
<evidence type="ECO:0000256" key="5">
    <source>
        <dbReference type="ARBA" id="ARBA00022927"/>
    </source>
</evidence>
<dbReference type="GO" id="GO:0000139">
    <property type="term" value="C:Golgi membrane"/>
    <property type="evidence" value="ECO:0007669"/>
    <property type="project" value="UniProtKB-SubCell"/>
</dbReference>
<dbReference type="AlphaFoldDB" id="A0A9P1GCR8"/>
<dbReference type="GO" id="GO:0006895">
    <property type="term" value="P:Golgi to endosome transport"/>
    <property type="evidence" value="ECO:0007669"/>
    <property type="project" value="TreeGrafter"/>
</dbReference>
<comment type="similarity">
    <text evidence="2">Belongs to the SYS1 family.</text>
</comment>
<feature type="transmembrane region" description="Helical" evidence="9">
    <location>
        <begin position="20"/>
        <end position="42"/>
    </location>
</feature>
<keyword evidence="8 9" id="KW-0472">Membrane</keyword>
<name>A0A9P1GCR8_9DINO</name>
<comment type="caution">
    <text evidence="10">The sequence shown here is derived from an EMBL/GenBank/DDBJ whole genome shotgun (WGS) entry which is preliminary data.</text>
</comment>
<dbReference type="GO" id="GO:0005829">
    <property type="term" value="C:cytosol"/>
    <property type="evidence" value="ECO:0007669"/>
    <property type="project" value="GOC"/>
</dbReference>
<keyword evidence="13" id="KW-1185">Reference proteome</keyword>
<proteinExistence type="inferred from homology"/>
<sequence length="165" mass="18677">MAGQFYGAEKFNPRLITTQILVMQSSFWLCFCSCVSVGDLFFGEEQGAGQLFQPEAYTWRTTRGLILACALWLTSFVMAVELRFVVQRAKKCLDFVATYHIFHLMATCLAEGFPAFWQWWIIQVPAMLISVLLGEFMCMRAETQDISLGSKGGSKKPSKPTFDEI</sequence>
<keyword evidence="6 9" id="KW-1133">Transmembrane helix</keyword>
<dbReference type="EMBL" id="CAMXCT020004223">
    <property type="protein sequence ID" value="CAL1161548.1"/>
    <property type="molecule type" value="Genomic_DNA"/>
</dbReference>
<evidence type="ECO:0000313" key="12">
    <source>
        <dbReference type="EMBL" id="CAL4795485.1"/>
    </source>
</evidence>
<gene>
    <name evidence="10" type="ORF">C1SCF055_LOCUS33637</name>
</gene>
<keyword evidence="5" id="KW-0653">Protein transport</keyword>
<dbReference type="InterPro" id="IPR019185">
    <property type="entry name" value="Integral_membrane_SYS1-rel"/>
</dbReference>
<dbReference type="EMBL" id="CAMXCT010004223">
    <property type="protein sequence ID" value="CAI4008173.1"/>
    <property type="molecule type" value="Genomic_DNA"/>
</dbReference>
<evidence type="ECO:0000256" key="8">
    <source>
        <dbReference type="ARBA" id="ARBA00023136"/>
    </source>
</evidence>
<evidence type="ECO:0000313" key="11">
    <source>
        <dbReference type="EMBL" id="CAL1161548.1"/>
    </source>
</evidence>
<dbReference type="GO" id="GO:0005802">
    <property type="term" value="C:trans-Golgi network"/>
    <property type="evidence" value="ECO:0007669"/>
    <property type="project" value="TreeGrafter"/>
</dbReference>
<keyword evidence="3" id="KW-0813">Transport</keyword>
<dbReference type="GO" id="GO:0034067">
    <property type="term" value="P:protein localization to Golgi apparatus"/>
    <property type="evidence" value="ECO:0007669"/>
    <property type="project" value="TreeGrafter"/>
</dbReference>
<feature type="transmembrane region" description="Helical" evidence="9">
    <location>
        <begin position="62"/>
        <end position="80"/>
    </location>
</feature>
<reference evidence="11" key="2">
    <citation type="submission" date="2024-04" db="EMBL/GenBank/DDBJ databases">
        <authorList>
            <person name="Chen Y."/>
            <person name="Shah S."/>
            <person name="Dougan E. K."/>
            <person name="Thang M."/>
            <person name="Chan C."/>
        </authorList>
    </citation>
    <scope>NUCLEOTIDE SEQUENCE [LARGE SCALE GENOMIC DNA]</scope>
</reference>
<dbReference type="PANTHER" id="PTHR12952">
    <property type="entry name" value="SYS1"/>
    <property type="match status" value="1"/>
</dbReference>
<dbReference type="EMBL" id="CAMXCT030004223">
    <property type="protein sequence ID" value="CAL4795485.1"/>
    <property type="molecule type" value="Genomic_DNA"/>
</dbReference>
<evidence type="ECO:0000313" key="13">
    <source>
        <dbReference type="Proteomes" id="UP001152797"/>
    </source>
</evidence>
<evidence type="ECO:0000256" key="3">
    <source>
        <dbReference type="ARBA" id="ARBA00022448"/>
    </source>
</evidence>
<dbReference type="GO" id="GO:0043001">
    <property type="term" value="P:Golgi to plasma membrane protein transport"/>
    <property type="evidence" value="ECO:0007669"/>
    <property type="project" value="TreeGrafter"/>
</dbReference>
<evidence type="ECO:0000256" key="6">
    <source>
        <dbReference type="ARBA" id="ARBA00022989"/>
    </source>
</evidence>
<accession>A0A9P1GCR8</accession>
<keyword evidence="4 9" id="KW-0812">Transmembrane</keyword>
<dbReference type="Pfam" id="PF09801">
    <property type="entry name" value="SYS1"/>
    <property type="match status" value="1"/>
</dbReference>
<dbReference type="Proteomes" id="UP001152797">
    <property type="component" value="Unassembled WGS sequence"/>
</dbReference>
<evidence type="ECO:0000256" key="1">
    <source>
        <dbReference type="ARBA" id="ARBA00004653"/>
    </source>
</evidence>
<feature type="transmembrane region" description="Helical" evidence="9">
    <location>
        <begin position="92"/>
        <end position="113"/>
    </location>
</feature>
<organism evidence="10">
    <name type="scientific">Cladocopium goreaui</name>
    <dbReference type="NCBI Taxonomy" id="2562237"/>
    <lineage>
        <taxon>Eukaryota</taxon>
        <taxon>Sar</taxon>
        <taxon>Alveolata</taxon>
        <taxon>Dinophyceae</taxon>
        <taxon>Suessiales</taxon>
        <taxon>Symbiodiniaceae</taxon>
        <taxon>Cladocopium</taxon>
    </lineage>
</organism>
<evidence type="ECO:0000313" key="10">
    <source>
        <dbReference type="EMBL" id="CAI4008173.1"/>
    </source>
</evidence>
<keyword evidence="7" id="KW-0333">Golgi apparatus</keyword>
<protein>
    <submittedName>
        <fullName evidence="12">Protein SYS1 homolog</fullName>
    </submittedName>
</protein>
<comment type="subcellular location">
    <subcellularLocation>
        <location evidence="1">Golgi apparatus membrane</location>
        <topology evidence="1">Multi-pass membrane protein</topology>
    </subcellularLocation>
</comment>
<evidence type="ECO:0000256" key="2">
    <source>
        <dbReference type="ARBA" id="ARBA00008160"/>
    </source>
</evidence>
<evidence type="ECO:0000256" key="9">
    <source>
        <dbReference type="SAM" id="Phobius"/>
    </source>
</evidence>
<evidence type="ECO:0000256" key="4">
    <source>
        <dbReference type="ARBA" id="ARBA00022692"/>
    </source>
</evidence>